<dbReference type="GO" id="GO:0000978">
    <property type="term" value="F:RNA polymerase II cis-regulatory region sequence-specific DNA binding"/>
    <property type="evidence" value="ECO:0007669"/>
    <property type="project" value="TreeGrafter"/>
</dbReference>
<keyword evidence="5" id="KW-0539">Nucleus</keyword>
<proteinExistence type="predicted"/>
<dbReference type="PRINTS" id="PR00755">
    <property type="entry name" value="AFLATOXINBRP"/>
</dbReference>
<feature type="region of interest" description="Disordered" evidence="6">
    <location>
        <begin position="90"/>
        <end position="117"/>
    </location>
</feature>
<keyword evidence="4" id="KW-0804">Transcription</keyword>
<keyword evidence="2" id="KW-0805">Transcription regulation</keyword>
<evidence type="ECO:0000259" key="7">
    <source>
        <dbReference type="PROSITE" id="PS50048"/>
    </source>
</evidence>
<sequence>MLANPAVPATEQQPKRRRVTLACISCRTRKSRCSGQRPKCSTCTELGLTCQYVSSGQTDQTVVVGKEHFQTIEERLHHLESLLDQGRASSKRSWSDVGTPDIDNQPALTPNLVSTSDGPLTGSIGSDDPTDGMGHFVIAHEEHRAYFGPSSNISFASELSRTLKRLSRSRGEFSPGSKQTTLRDFHIARVSRPSSPMSQSATRAPNNHQQDAATSSILYLPPDQETSVLIDQYFANTGLLFPYIHEDTFRESYAQLRQNSAATRRTWLGVLNMVLAMATHTTTLPMGKVDKRQAQSEAFYARADGLCSQHVMNGASLEIVQYLLLVSQYMQGTRSSIQTWATHGLAVKVALQLGLHSVEASRRFSPVEREIRKRTWFGCIVLDRSLSMTFGRPASIPEHYSRLELPAYFDLIETRERPAEARQRCRNSTDFFVATIRLYSIMGNAIDLLYDGNLGSEDKILNYELITRVLRMRHSLEEWIKQLPAHMGLIRAENCAAQLGKDPTTDRFRTILTLRYHNLQLLIHRAVLLRLCDYQDHNILTLQDIAWSTEQITIESVTEIINIVRFVVEAGLVQQGLLVFDAALILFTILLVKRFSSIKLYPPTTLDSMKEVFLSCIEPLRRLDEGNRTIDKCCRCLQALTEVWNSIETNNEESFAQDIPLLTQPRGYSYHHDNSFVGEEFADQSLSFLDFDLMANQLFDVTDGLVPGWGVQ</sequence>
<evidence type="ECO:0000256" key="5">
    <source>
        <dbReference type="ARBA" id="ARBA00023242"/>
    </source>
</evidence>
<dbReference type="Gene3D" id="4.10.240.10">
    <property type="entry name" value="Zn(2)-C6 fungal-type DNA-binding domain"/>
    <property type="match status" value="1"/>
</dbReference>
<dbReference type="CDD" id="cd00067">
    <property type="entry name" value="GAL4"/>
    <property type="match status" value="1"/>
</dbReference>
<reference evidence="9" key="1">
    <citation type="journal article" date="2017" name="Nat. Microbiol.">
        <title>Global analysis of biosynthetic gene clusters reveals vast potential of secondary metabolite production in Penicillium species.</title>
        <authorList>
            <person name="Nielsen J.C."/>
            <person name="Grijseels S."/>
            <person name="Prigent S."/>
            <person name="Ji B."/>
            <person name="Dainat J."/>
            <person name="Nielsen K.F."/>
            <person name="Frisvad J.C."/>
            <person name="Workman M."/>
            <person name="Nielsen J."/>
        </authorList>
    </citation>
    <scope>NUCLEOTIDE SEQUENCE [LARGE SCALE GENOMIC DNA]</scope>
    <source>
        <strain evidence="9">IBT 14082</strain>
    </source>
</reference>
<dbReference type="InterPro" id="IPR036864">
    <property type="entry name" value="Zn2-C6_fun-type_DNA-bd_sf"/>
</dbReference>
<organism evidence="8 9">
    <name type="scientific">Penicillium flavigenum</name>
    <dbReference type="NCBI Taxonomy" id="254877"/>
    <lineage>
        <taxon>Eukaryota</taxon>
        <taxon>Fungi</taxon>
        <taxon>Dikarya</taxon>
        <taxon>Ascomycota</taxon>
        <taxon>Pezizomycotina</taxon>
        <taxon>Eurotiomycetes</taxon>
        <taxon>Eurotiomycetidae</taxon>
        <taxon>Eurotiales</taxon>
        <taxon>Aspergillaceae</taxon>
        <taxon>Penicillium</taxon>
    </lineage>
</organism>
<dbReference type="OrthoDB" id="10261408at2759"/>
<gene>
    <name evidence="8" type="ORF">PENFLA_c010G09740</name>
</gene>
<evidence type="ECO:0000313" key="9">
    <source>
        <dbReference type="Proteomes" id="UP000191342"/>
    </source>
</evidence>
<keyword evidence="1" id="KW-0479">Metal-binding</keyword>
<dbReference type="CDD" id="cd12148">
    <property type="entry name" value="fungal_TF_MHR"/>
    <property type="match status" value="1"/>
</dbReference>
<dbReference type="Pfam" id="PF00172">
    <property type="entry name" value="Zn_clus"/>
    <property type="match status" value="1"/>
</dbReference>
<dbReference type="GO" id="GO:0000981">
    <property type="term" value="F:DNA-binding transcription factor activity, RNA polymerase II-specific"/>
    <property type="evidence" value="ECO:0007669"/>
    <property type="project" value="InterPro"/>
</dbReference>
<feature type="compositionally biased region" description="Polar residues" evidence="6">
    <location>
        <begin position="106"/>
        <end position="117"/>
    </location>
</feature>
<feature type="domain" description="Zn(2)-C6 fungal-type" evidence="7">
    <location>
        <begin position="22"/>
        <end position="52"/>
    </location>
</feature>
<dbReference type="PANTHER" id="PTHR47424:SF3">
    <property type="entry name" value="REGULATORY PROTEIN GAL4"/>
    <property type="match status" value="1"/>
</dbReference>
<accession>A0A1V6TDR3</accession>
<dbReference type="InterPro" id="IPR007219">
    <property type="entry name" value="XnlR_reg_dom"/>
</dbReference>
<dbReference type="GO" id="GO:0000435">
    <property type="term" value="P:positive regulation of transcription from RNA polymerase II promoter by galactose"/>
    <property type="evidence" value="ECO:0007669"/>
    <property type="project" value="TreeGrafter"/>
</dbReference>
<dbReference type="STRING" id="254877.A0A1V6TDR3"/>
<dbReference type="InterPro" id="IPR051127">
    <property type="entry name" value="Fungal_SecMet_Regulators"/>
</dbReference>
<comment type="caution">
    <text evidence="8">The sequence shown here is derived from an EMBL/GenBank/DDBJ whole genome shotgun (WGS) entry which is preliminary data.</text>
</comment>
<evidence type="ECO:0000313" key="8">
    <source>
        <dbReference type="EMBL" id="OQE24100.1"/>
    </source>
</evidence>
<evidence type="ECO:0000256" key="2">
    <source>
        <dbReference type="ARBA" id="ARBA00023015"/>
    </source>
</evidence>
<protein>
    <recommendedName>
        <fullName evidence="7">Zn(2)-C6 fungal-type domain-containing protein</fullName>
    </recommendedName>
</protein>
<dbReference type="EMBL" id="MLQL01000010">
    <property type="protein sequence ID" value="OQE24100.1"/>
    <property type="molecule type" value="Genomic_DNA"/>
</dbReference>
<dbReference type="SMART" id="SM00906">
    <property type="entry name" value="Fungal_trans"/>
    <property type="match status" value="1"/>
</dbReference>
<dbReference type="AlphaFoldDB" id="A0A1V6TDR3"/>
<dbReference type="PROSITE" id="PS00463">
    <property type="entry name" value="ZN2_CY6_FUNGAL_1"/>
    <property type="match status" value="1"/>
</dbReference>
<dbReference type="PANTHER" id="PTHR47424">
    <property type="entry name" value="REGULATORY PROTEIN GAL4"/>
    <property type="match status" value="1"/>
</dbReference>
<keyword evidence="9" id="KW-1185">Reference proteome</keyword>
<feature type="compositionally biased region" description="Polar residues" evidence="6">
    <location>
        <begin position="192"/>
        <end position="210"/>
    </location>
</feature>
<feature type="region of interest" description="Disordered" evidence="6">
    <location>
        <begin position="191"/>
        <end position="210"/>
    </location>
</feature>
<dbReference type="Pfam" id="PF04082">
    <property type="entry name" value="Fungal_trans"/>
    <property type="match status" value="1"/>
</dbReference>
<evidence type="ECO:0000256" key="4">
    <source>
        <dbReference type="ARBA" id="ARBA00023163"/>
    </source>
</evidence>
<dbReference type="GO" id="GO:0005634">
    <property type="term" value="C:nucleus"/>
    <property type="evidence" value="ECO:0007669"/>
    <property type="project" value="TreeGrafter"/>
</dbReference>
<dbReference type="SMART" id="SM00066">
    <property type="entry name" value="GAL4"/>
    <property type="match status" value="1"/>
</dbReference>
<evidence type="ECO:0000256" key="3">
    <source>
        <dbReference type="ARBA" id="ARBA00023125"/>
    </source>
</evidence>
<evidence type="ECO:0000256" key="6">
    <source>
        <dbReference type="SAM" id="MobiDB-lite"/>
    </source>
</evidence>
<dbReference type="PROSITE" id="PS50048">
    <property type="entry name" value="ZN2_CY6_FUNGAL_2"/>
    <property type="match status" value="1"/>
</dbReference>
<name>A0A1V6TDR3_9EURO</name>
<evidence type="ECO:0000256" key="1">
    <source>
        <dbReference type="ARBA" id="ARBA00022723"/>
    </source>
</evidence>
<dbReference type="GO" id="GO:0008270">
    <property type="term" value="F:zinc ion binding"/>
    <property type="evidence" value="ECO:0007669"/>
    <property type="project" value="InterPro"/>
</dbReference>
<keyword evidence="3" id="KW-0238">DNA-binding</keyword>
<dbReference type="Proteomes" id="UP000191342">
    <property type="component" value="Unassembled WGS sequence"/>
</dbReference>
<dbReference type="GO" id="GO:0006351">
    <property type="term" value="P:DNA-templated transcription"/>
    <property type="evidence" value="ECO:0007669"/>
    <property type="project" value="InterPro"/>
</dbReference>
<dbReference type="SUPFAM" id="SSF57701">
    <property type="entry name" value="Zn2/Cys6 DNA-binding domain"/>
    <property type="match status" value="1"/>
</dbReference>
<dbReference type="InterPro" id="IPR001138">
    <property type="entry name" value="Zn2Cys6_DnaBD"/>
</dbReference>